<protein>
    <submittedName>
        <fullName evidence="1">Uncharacterized protein</fullName>
    </submittedName>
</protein>
<reference evidence="1 2" key="1">
    <citation type="submission" date="2014-06" db="EMBL/GenBank/DDBJ databases">
        <authorList>
            <person name="Bishop-Lilly K.A."/>
            <person name="Broomall S.M."/>
            <person name="Chain P.S."/>
            <person name="Chertkov O."/>
            <person name="Coyne S.R."/>
            <person name="Daligault H.E."/>
            <person name="Davenport K.W."/>
            <person name="Erkkila T."/>
            <person name="Frey K.G."/>
            <person name="Gibbons H.S."/>
            <person name="Gu W."/>
            <person name="Jaissle J."/>
            <person name="Johnson S.L."/>
            <person name="Koroleva G.I."/>
            <person name="Ladner J.T."/>
            <person name="Lo C.-C."/>
            <person name="Minogue T.D."/>
            <person name="Munk C."/>
            <person name="Palacios G.F."/>
            <person name="Redden C.L."/>
            <person name="Rosenzweig C.N."/>
            <person name="Scholz M.B."/>
            <person name="Teshima H."/>
            <person name="Xu Y."/>
        </authorList>
    </citation>
    <scope>NUCLEOTIDE SEQUENCE [LARGE SCALE GENOMIC DNA]</scope>
    <source>
        <strain evidence="1 2">EO147</strain>
    </source>
</reference>
<accession>A0AAI8B718</accession>
<dbReference type="AlphaFoldDB" id="A0AAI8B718"/>
<dbReference type="KEGG" id="bok:DM82_3243"/>
<proteinExistence type="predicted"/>
<sequence>MVYRMAGKGCLYVIRQTKSDWSPTTSNLVADTTRYTMPALCATRCKMKLHPRILRNRALTDIDRDRLGDELINPLKYGGIVYPAGRIAYDEAGL</sequence>
<dbReference type="EMBL" id="CP008726">
    <property type="protein sequence ID" value="AIO66937.1"/>
    <property type="molecule type" value="Genomic_DNA"/>
</dbReference>
<gene>
    <name evidence="1" type="ORF">DM82_3243</name>
</gene>
<dbReference type="Proteomes" id="UP000029424">
    <property type="component" value="Chromosome 1"/>
</dbReference>
<evidence type="ECO:0000313" key="2">
    <source>
        <dbReference type="Proteomes" id="UP000029424"/>
    </source>
</evidence>
<keyword evidence="2" id="KW-1185">Reference proteome</keyword>
<organism evidence="1 2">
    <name type="scientific">Burkholderia oklahomensis</name>
    <dbReference type="NCBI Taxonomy" id="342113"/>
    <lineage>
        <taxon>Bacteria</taxon>
        <taxon>Pseudomonadati</taxon>
        <taxon>Pseudomonadota</taxon>
        <taxon>Betaproteobacteria</taxon>
        <taxon>Burkholderiales</taxon>
        <taxon>Burkholderiaceae</taxon>
        <taxon>Burkholderia</taxon>
        <taxon>pseudomallei group</taxon>
    </lineage>
</organism>
<name>A0AAI8B718_9BURK</name>
<evidence type="ECO:0000313" key="1">
    <source>
        <dbReference type="EMBL" id="AIO66937.1"/>
    </source>
</evidence>